<dbReference type="AlphaFoldDB" id="A0A6B3TLK6"/>
<dbReference type="PANTHER" id="PTHR11941">
    <property type="entry name" value="ENOYL-COA HYDRATASE-RELATED"/>
    <property type="match status" value="1"/>
</dbReference>
<comment type="caution">
    <text evidence="2">The sequence shown here is derived from an EMBL/GenBank/DDBJ whole genome shotgun (WGS) entry which is preliminary data.</text>
</comment>
<accession>A0A6B3TLK6</accession>
<dbReference type="CDD" id="cd06558">
    <property type="entry name" value="crotonase-like"/>
    <property type="match status" value="1"/>
</dbReference>
<name>A0A6B3TLK6_9BACI</name>
<dbReference type="GO" id="GO:0016853">
    <property type="term" value="F:isomerase activity"/>
    <property type="evidence" value="ECO:0007669"/>
    <property type="project" value="UniProtKB-KW"/>
</dbReference>
<dbReference type="GO" id="GO:0006635">
    <property type="term" value="P:fatty acid beta-oxidation"/>
    <property type="evidence" value="ECO:0007669"/>
    <property type="project" value="TreeGrafter"/>
</dbReference>
<dbReference type="InterPro" id="IPR001753">
    <property type="entry name" value="Enoyl-CoA_hydra/iso"/>
</dbReference>
<reference evidence="2" key="1">
    <citation type="submission" date="2020-02" db="EMBL/GenBank/DDBJ databases">
        <title>Bacillus sedimentmangrovi sp. nov., isolated from sediment of the mangrove ecosystem.</title>
        <authorList>
            <person name="Liu G."/>
        </authorList>
    </citation>
    <scope>NUCLEOTIDE SEQUENCE [LARGE SCALE GENOMIC DNA]</scope>
    <source>
        <strain evidence="2">SgZ-7</strain>
    </source>
</reference>
<dbReference type="SUPFAM" id="SSF52096">
    <property type="entry name" value="ClpP/crotonase"/>
    <property type="match status" value="1"/>
</dbReference>
<gene>
    <name evidence="2" type="ORF">G4Z05_01595</name>
</gene>
<keyword evidence="2" id="KW-0413">Isomerase</keyword>
<keyword evidence="3" id="KW-1185">Reference proteome</keyword>
<dbReference type="Proteomes" id="UP000481621">
    <property type="component" value="Unassembled WGS sequence"/>
</dbReference>
<evidence type="ECO:0000313" key="2">
    <source>
        <dbReference type="EMBL" id="NEX77578.1"/>
    </source>
</evidence>
<dbReference type="GO" id="GO:0016829">
    <property type="term" value="F:lyase activity"/>
    <property type="evidence" value="ECO:0007669"/>
    <property type="project" value="UniProtKB-KW"/>
</dbReference>
<evidence type="ECO:0000313" key="3">
    <source>
        <dbReference type="Proteomes" id="UP000481621"/>
    </source>
</evidence>
<dbReference type="PANTHER" id="PTHR11941:SF27">
    <property type="entry name" value="ETHYLMALONYL-COA DECARBOXYLASE"/>
    <property type="match status" value="1"/>
</dbReference>
<dbReference type="Pfam" id="PF00378">
    <property type="entry name" value="ECH_1"/>
    <property type="match status" value="1"/>
</dbReference>
<proteinExistence type="predicted"/>
<keyword evidence="1" id="KW-0456">Lyase</keyword>
<sequence>MSFSIEKRDKGYILFTITRNEKRNAINYEVMEGLSEVIKMATEPGIKALVITGEGEKAFCSGGDLSVFHLLKTQQDAYTMLSKMSEILYSLLTLPIPTVALMNGIAVGGGCELAAACDFRLAKKGMKAGFVQGNQAITTGWGGGSILTEKLPHSVAMKMLMEADLYPAEFLSSVGFIDRIYEDDHITECEKFLEQILNKDVSVLQSYKKLWIQKWKASELQRRIEEEVRNCSILWKSEAHLNYVKSFINKKLAEKQ</sequence>
<organism evidence="2 3">
    <name type="scientific">Neobacillus thermocopriae</name>
    <dbReference type="NCBI Taxonomy" id="1215031"/>
    <lineage>
        <taxon>Bacteria</taxon>
        <taxon>Bacillati</taxon>
        <taxon>Bacillota</taxon>
        <taxon>Bacilli</taxon>
        <taxon>Bacillales</taxon>
        <taxon>Bacillaceae</taxon>
        <taxon>Neobacillus</taxon>
    </lineage>
</organism>
<dbReference type="Gene3D" id="3.90.226.10">
    <property type="entry name" value="2-enoyl-CoA Hydratase, Chain A, domain 1"/>
    <property type="match status" value="1"/>
</dbReference>
<protein>
    <submittedName>
        <fullName evidence="2">Enoyl-CoA hydratase/isomerase family protein</fullName>
    </submittedName>
</protein>
<evidence type="ECO:0000256" key="1">
    <source>
        <dbReference type="ARBA" id="ARBA00023239"/>
    </source>
</evidence>
<dbReference type="RefSeq" id="WP_163250167.1">
    <property type="nucleotide sequence ID" value="NZ_JARMRS010000022.1"/>
</dbReference>
<dbReference type="InterPro" id="IPR029045">
    <property type="entry name" value="ClpP/crotonase-like_dom_sf"/>
</dbReference>
<dbReference type="GO" id="GO:0005829">
    <property type="term" value="C:cytosol"/>
    <property type="evidence" value="ECO:0007669"/>
    <property type="project" value="TreeGrafter"/>
</dbReference>
<dbReference type="EMBL" id="JAAIUV010000002">
    <property type="protein sequence ID" value="NEX77578.1"/>
    <property type="molecule type" value="Genomic_DNA"/>
</dbReference>